<protein>
    <recommendedName>
        <fullName evidence="1">Cadherin domain-containing protein</fullName>
    </recommendedName>
</protein>
<dbReference type="InterPro" id="IPR021720">
    <property type="entry name" value="Malectin_dom"/>
</dbReference>
<dbReference type="SUPFAM" id="SSF50998">
    <property type="entry name" value="Quinoprotein alcohol dehydrogenase-like"/>
    <property type="match status" value="2"/>
</dbReference>
<evidence type="ECO:0000313" key="2">
    <source>
        <dbReference type="EMBL" id="VGO21853.1"/>
    </source>
</evidence>
<dbReference type="SMART" id="SM00564">
    <property type="entry name" value="PQQ"/>
    <property type="match status" value="5"/>
</dbReference>
<dbReference type="GO" id="GO:0016020">
    <property type="term" value="C:membrane"/>
    <property type="evidence" value="ECO:0007669"/>
    <property type="project" value="InterPro"/>
</dbReference>
<organism evidence="2 3">
    <name type="scientific">Pontiella sulfatireligans</name>
    <dbReference type="NCBI Taxonomy" id="2750658"/>
    <lineage>
        <taxon>Bacteria</taxon>
        <taxon>Pseudomonadati</taxon>
        <taxon>Kiritimatiellota</taxon>
        <taxon>Kiritimatiellia</taxon>
        <taxon>Kiritimatiellales</taxon>
        <taxon>Pontiellaceae</taxon>
        <taxon>Pontiella</taxon>
    </lineage>
</organism>
<dbReference type="Proteomes" id="UP000346198">
    <property type="component" value="Unassembled WGS sequence"/>
</dbReference>
<dbReference type="PROSITE" id="PS50268">
    <property type="entry name" value="CADHERIN_2"/>
    <property type="match status" value="1"/>
</dbReference>
<dbReference type="Gene3D" id="2.60.120.260">
    <property type="entry name" value="Galactose-binding domain-like"/>
    <property type="match status" value="1"/>
</dbReference>
<dbReference type="InterPro" id="IPR015943">
    <property type="entry name" value="WD40/YVTN_repeat-like_dom_sf"/>
</dbReference>
<dbReference type="InterPro" id="IPR002126">
    <property type="entry name" value="Cadherin-like_dom"/>
</dbReference>
<keyword evidence="3" id="KW-1185">Reference proteome</keyword>
<feature type="domain" description="Cadherin" evidence="1">
    <location>
        <begin position="205"/>
        <end position="330"/>
    </location>
</feature>
<dbReference type="InterPro" id="IPR011047">
    <property type="entry name" value="Quinoprotein_ADH-like_sf"/>
</dbReference>
<sequence length="1434" mass="157346">MNKFLYKDFCLRFSKAIWISIAVVASGSSWAGDWPMWRYDSARSAVSTDSLPDARPSLIWQHTFTPRVQVWDSPLNNFLMQYDKAFEPIVFGHTLLIGFNDSDKMVAIDTRSGAIQWTYFCDGPIRLEPVAAEGAVYFGSDDGFFYCLNISTGEEVWKFNAAPASKKLIGNRRVISMWPIRGGPVVEDGTVYFSSGIWPFMGVFIYALDAETGQVVWLNDHDSIKYRAQPHKPSMAFASVSPQGAFAVNKERLIVPGGRSVPAILDRETGEMLRYDFDKQSKNSGGDFTASGGDYYYTRERQGPDALGVTQVDIEGKSKAINFIQGTPVVADGITYASGKTVRAYQTDQTGKIQSLTPLWTVDADARGDLIRAGTRLYAAGGGQITAIDLTRDAPSVAWTLPVKGTIVRLVAADDHLFAVTEDGCVMAFGKGKMREVAAVKKPLATTVEEDSLVDELLAQTKSRSGWALMTGLDDISLAVALIKKTEHDVIILDPSAEKVARARKLLDDAGIYGTSVTAQVGTPSSFDLAPYAIELAVTGPTASLSTADTVKLLENLRPYGGTLFILGPKDATKLPAGITSQGYSVEKGKLGMVVTRRGALKGAAPWTHNYGSIAQTAKSDDRRVKLPLGVLWWGGSSNMDVLPRHAHGPSEQVIGGRLFIQGTDSFSARDVYTGRILWKRELPQLNTVGVFFTEAYDPDPLAVGYNQDHKPGANMRGSNFVATEDILYVLQDEKCLMLNVETGETIKTLYLPGKVDWGYIGVQDDLLIAGSDFTQFVNIDGKIEEPHLAEEINPQGAKKKSRRLDDPRILNKSASQKLVVMNRHTGQVVWTTTAEHGYLHNGIAVGDQTLFAIDRVPTYLKRVVMQRGKSMPAAKLIAYNLKDGTVKWEKLDDIFGSFSSFSLKHKILLHSTRPSRDIYGEGKGTRMLALKSADGSVIWDSAIEYNTFPILHSDRIITESGAWDLLTGKPVFRINPITDCQESWSWKRTYGCNYPIASENLLTFRSGAASFYDLQGDGGTGSFGGFKSGCSANLIVADGVLSAPDYTRTCTCPYQNQTSLAMVHMPDLEFWTTSTILKPKDKTIHRIGLNFGAPGDRKEGKTFWVDYPSVGGESPDPTVRIVGAVKWHLGNAARFGDAEKNWVYASCAENLNSVTLQLEGGESRESSASGKEASEELIRKSDEWAYLAGKKPADNWVERHFDDSAWARGKAGFGYGDDDDATELKDMKGEYASVFIRKTFSISDPSKVSALSLRIGYDDYFTAYINGKKVASTRGGHERKRGIWDTFEIPLSKLLLKGQNVIVIEGHNLKAQSTDFSLDPYLVAKVSGSPGTVSERVDAKQSSEVGDVDTYTVRLYFAEPFEIKPEDRVFDLSLNGKTVIENLDVLTEAGACRVGIVKEFRRIQCADGNLTVTMTPRTLDMGAILSGLEIIKE</sequence>
<dbReference type="PANTHER" id="PTHR34512:SF30">
    <property type="entry name" value="OUTER MEMBRANE PROTEIN ASSEMBLY FACTOR BAMB"/>
    <property type="match status" value="1"/>
</dbReference>
<gene>
    <name evidence="2" type="ORF">SCARR_03933</name>
</gene>
<evidence type="ECO:0000313" key="3">
    <source>
        <dbReference type="Proteomes" id="UP000346198"/>
    </source>
</evidence>
<evidence type="ECO:0000259" key="1">
    <source>
        <dbReference type="PROSITE" id="PS50268"/>
    </source>
</evidence>
<dbReference type="Gene3D" id="2.60.120.430">
    <property type="entry name" value="Galactose-binding lectin"/>
    <property type="match status" value="1"/>
</dbReference>
<reference evidence="2 3" key="1">
    <citation type="submission" date="2019-04" db="EMBL/GenBank/DDBJ databases">
        <authorList>
            <person name="Van Vliet M D."/>
        </authorList>
    </citation>
    <scope>NUCLEOTIDE SEQUENCE [LARGE SCALE GENOMIC DNA]</scope>
    <source>
        <strain evidence="2 3">F21</strain>
    </source>
</reference>
<dbReference type="GO" id="GO:0005509">
    <property type="term" value="F:calcium ion binding"/>
    <property type="evidence" value="ECO:0007669"/>
    <property type="project" value="InterPro"/>
</dbReference>
<dbReference type="RefSeq" id="WP_136063287.1">
    <property type="nucleotide sequence ID" value="NZ_CAAHFH010000002.1"/>
</dbReference>
<dbReference type="GO" id="GO:0007156">
    <property type="term" value="P:homophilic cell adhesion via plasma membrane adhesion molecules"/>
    <property type="evidence" value="ECO:0007669"/>
    <property type="project" value="InterPro"/>
</dbReference>
<dbReference type="InterPro" id="IPR002372">
    <property type="entry name" value="PQQ_rpt_dom"/>
</dbReference>
<dbReference type="PANTHER" id="PTHR34512">
    <property type="entry name" value="CELL SURFACE PROTEIN"/>
    <property type="match status" value="1"/>
</dbReference>
<accession>A0A6C2UPJ2</accession>
<proteinExistence type="predicted"/>
<dbReference type="EMBL" id="CAAHFH010000002">
    <property type="protein sequence ID" value="VGO21853.1"/>
    <property type="molecule type" value="Genomic_DNA"/>
</dbReference>
<dbReference type="InterPro" id="IPR008979">
    <property type="entry name" value="Galactose-bd-like_sf"/>
</dbReference>
<dbReference type="Pfam" id="PF11721">
    <property type="entry name" value="Malectin"/>
    <property type="match status" value="1"/>
</dbReference>
<dbReference type="Pfam" id="PF13360">
    <property type="entry name" value="PQQ_2"/>
    <property type="match status" value="2"/>
</dbReference>
<dbReference type="SUPFAM" id="SSF49785">
    <property type="entry name" value="Galactose-binding domain-like"/>
    <property type="match status" value="1"/>
</dbReference>
<name>A0A6C2UPJ2_9BACT</name>
<dbReference type="Gene3D" id="2.130.10.10">
    <property type="entry name" value="YVTN repeat-like/Quinoprotein amine dehydrogenase"/>
    <property type="match status" value="3"/>
</dbReference>
<dbReference type="InterPro" id="IPR018391">
    <property type="entry name" value="PQQ_b-propeller_rpt"/>
</dbReference>